<dbReference type="AlphaFoldDB" id="A0A2P6MM19"/>
<keyword evidence="3" id="KW-1185">Reference proteome</keyword>
<organism evidence="2 3">
    <name type="scientific">Planoprotostelium fungivorum</name>
    <dbReference type="NCBI Taxonomy" id="1890364"/>
    <lineage>
        <taxon>Eukaryota</taxon>
        <taxon>Amoebozoa</taxon>
        <taxon>Evosea</taxon>
        <taxon>Variosea</taxon>
        <taxon>Cavosteliida</taxon>
        <taxon>Cavosteliaceae</taxon>
        <taxon>Planoprotostelium</taxon>
    </lineage>
</organism>
<feature type="region of interest" description="Disordered" evidence="1">
    <location>
        <begin position="1"/>
        <end position="63"/>
    </location>
</feature>
<dbReference type="EMBL" id="MDYQ01000820">
    <property type="protein sequence ID" value="PRP72748.1"/>
    <property type="molecule type" value="Genomic_DNA"/>
</dbReference>
<comment type="caution">
    <text evidence="2">The sequence shown here is derived from an EMBL/GenBank/DDBJ whole genome shotgun (WGS) entry which is preliminary data.</text>
</comment>
<accession>A0A2P6MM19</accession>
<feature type="non-terminal residue" evidence="2">
    <location>
        <position position="1"/>
    </location>
</feature>
<name>A0A2P6MM19_9EUKA</name>
<sequence length="63" mass="6973">QHYTIKNHQKSKLIELADSSSSSMSNEVSYTNELQPSESPYPSHSLNLHPDPVYGGNEVGLDD</sequence>
<feature type="compositionally biased region" description="Polar residues" evidence="1">
    <location>
        <begin position="26"/>
        <end position="46"/>
    </location>
</feature>
<evidence type="ECO:0000313" key="3">
    <source>
        <dbReference type="Proteomes" id="UP000241769"/>
    </source>
</evidence>
<proteinExistence type="predicted"/>
<gene>
    <name evidence="2" type="ORF">PROFUN_17161</name>
</gene>
<evidence type="ECO:0000313" key="2">
    <source>
        <dbReference type="EMBL" id="PRP72748.1"/>
    </source>
</evidence>
<dbReference type="Proteomes" id="UP000241769">
    <property type="component" value="Unassembled WGS sequence"/>
</dbReference>
<evidence type="ECO:0000256" key="1">
    <source>
        <dbReference type="SAM" id="MobiDB-lite"/>
    </source>
</evidence>
<dbReference type="InParanoid" id="A0A2P6MM19"/>
<reference evidence="2 3" key="1">
    <citation type="journal article" date="2018" name="Genome Biol. Evol.">
        <title>Multiple Roots of Fruiting Body Formation in Amoebozoa.</title>
        <authorList>
            <person name="Hillmann F."/>
            <person name="Forbes G."/>
            <person name="Novohradska S."/>
            <person name="Ferling I."/>
            <person name="Riege K."/>
            <person name="Groth M."/>
            <person name="Westermann M."/>
            <person name="Marz M."/>
            <person name="Spaller T."/>
            <person name="Winckler T."/>
            <person name="Schaap P."/>
            <person name="Glockner G."/>
        </authorList>
    </citation>
    <scope>NUCLEOTIDE SEQUENCE [LARGE SCALE GENOMIC DNA]</scope>
    <source>
        <strain evidence="2 3">Jena</strain>
    </source>
</reference>
<protein>
    <submittedName>
        <fullName evidence="2">Uncharacterized protein</fullName>
    </submittedName>
</protein>
<feature type="compositionally biased region" description="Basic residues" evidence="1">
    <location>
        <begin position="1"/>
        <end position="11"/>
    </location>
</feature>